<evidence type="ECO:0008006" key="3">
    <source>
        <dbReference type="Google" id="ProtNLM"/>
    </source>
</evidence>
<accession>A0ABD6EJJ0</accession>
<comment type="caution">
    <text evidence="1">The sequence shown here is derived from an EMBL/GenBank/DDBJ whole genome shotgun (WGS) entry which is preliminary data.</text>
</comment>
<keyword evidence="2" id="KW-1185">Reference proteome</keyword>
<reference evidence="1 2" key="1">
    <citation type="submission" date="2024-08" db="EMBL/GenBank/DDBJ databases">
        <title>Gnathostoma spinigerum genome.</title>
        <authorList>
            <person name="Gonzalez-Bertolin B."/>
            <person name="Monzon S."/>
            <person name="Zaballos A."/>
            <person name="Jimenez P."/>
            <person name="Dekumyoy P."/>
            <person name="Varona S."/>
            <person name="Cuesta I."/>
            <person name="Sumanam S."/>
            <person name="Adisakwattana P."/>
            <person name="Gasser R.B."/>
            <person name="Hernandez-Gonzalez A."/>
            <person name="Young N.D."/>
            <person name="Perteguer M.J."/>
        </authorList>
    </citation>
    <scope>NUCLEOTIDE SEQUENCE [LARGE SCALE GENOMIC DNA]</scope>
    <source>
        <strain evidence="1">AL3</strain>
        <tissue evidence="1">Liver</tissue>
    </source>
</reference>
<protein>
    <recommendedName>
        <fullName evidence="3">Transposase</fullName>
    </recommendedName>
</protein>
<dbReference type="EMBL" id="JBGFUD010001861">
    <property type="protein sequence ID" value="MFH4976847.1"/>
    <property type="molecule type" value="Genomic_DNA"/>
</dbReference>
<dbReference type="AlphaFoldDB" id="A0ABD6EJJ0"/>
<sequence>MALSVERCGITPRTVSRFVNNDATWETNIKREQLEIVYAVNIKAEEENMTAYTEQSSKGQQKSFANLSDVMSAIPSDEHIESNRVTQHRRKYV</sequence>
<gene>
    <name evidence="1" type="ORF">AB6A40_003556</name>
</gene>
<organism evidence="1 2">
    <name type="scientific">Gnathostoma spinigerum</name>
    <dbReference type="NCBI Taxonomy" id="75299"/>
    <lineage>
        <taxon>Eukaryota</taxon>
        <taxon>Metazoa</taxon>
        <taxon>Ecdysozoa</taxon>
        <taxon>Nematoda</taxon>
        <taxon>Chromadorea</taxon>
        <taxon>Rhabditida</taxon>
        <taxon>Spirurina</taxon>
        <taxon>Gnathostomatomorpha</taxon>
        <taxon>Gnathostomatoidea</taxon>
        <taxon>Gnathostomatidae</taxon>
        <taxon>Gnathostoma</taxon>
    </lineage>
</organism>
<name>A0ABD6EJJ0_9BILA</name>
<evidence type="ECO:0000313" key="2">
    <source>
        <dbReference type="Proteomes" id="UP001608902"/>
    </source>
</evidence>
<evidence type="ECO:0000313" key="1">
    <source>
        <dbReference type="EMBL" id="MFH4976847.1"/>
    </source>
</evidence>
<proteinExistence type="predicted"/>
<dbReference type="Proteomes" id="UP001608902">
    <property type="component" value="Unassembled WGS sequence"/>
</dbReference>